<dbReference type="Gene3D" id="3.20.20.370">
    <property type="entry name" value="Glycoside hydrolase/deacetylase"/>
    <property type="match status" value="1"/>
</dbReference>
<feature type="region of interest" description="Disordered" evidence="7">
    <location>
        <begin position="1"/>
        <end position="22"/>
    </location>
</feature>
<evidence type="ECO:0000259" key="8">
    <source>
        <dbReference type="PROSITE" id="PS51677"/>
    </source>
</evidence>
<dbReference type="AlphaFoldDB" id="A0AA41Z2E3"/>
<dbReference type="GO" id="GO:0016810">
    <property type="term" value="F:hydrolase activity, acting on carbon-nitrogen (but not peptide) bonds"/>
    <property type="evidence" value="ECO:0007669"/>
    <property type="project" value="InterPro"/>
</dbReference>
<evidence type="ECO:0000313" key="10">
    <source>
        <dbReference type="Proteomes" id="UP001165667"/>
    </source>
</evidence>
<dbReference type="PROSITE" id="PS51677">
    <property type="entry name" value="NODB"/>
    <property type="match status" value="1"/>
</dbReference>
<dbReference type="InterPro" id="IPR050248">
    <property type="entry name" value="Polysacc_deacetylase_ArnD"/>
</dbReference>
<evidence type="ECO:0000256" key="4">
    <source>
        <dbReference type="ARBA" id="ARBA00022723"/>
    </source>
</evidence>
<evidence type="ECO:0000256" key="6">
    <source>
        <dbReference type="ARBA" id="ARBA00032976"/>
    </source>
</evidence>
<keyword evidence="5" id="KW-0378">Hydrolase</keyword>
<keyword evidence="4" id="KW-0479">Metal-binding</keyword>
<dbReference type="Proteomes" id="UP001165667">
    <property type="component" value="Unassembled WGS sequence"/>
</dbReference>
<dbReference type="RefSeq" id="WP_282585464.1">
    <property type="nucleotide sequence ID" value="NZ_JAMOIM010000008.1"/>
</dbReference>
<dbReference type="CDD" id="cd10917">
    <property type="entry name" value="CE4_NodB_like_6s_7s"/>
    <property type="match status" value="1"/>
</dbReference>
<evidence type="ECO:0000256" key="2">
    <source>
        <dbReference type="ARBA" id="ARBA00010973"/>
    </source>
</evidence>
<evidence type="ECO:0000256" key="1">
    <source>
        <dbReference type="ARBA" id="ARBA00003236"/>
    </source>
</evidence>
<comment type="similarity">
    <text evidence="2">Belongs to the polysaccharide deacetylase family.</text>
</comment>
<dbReference type="GO" id="GO:0005975">
    <property type="term" value="P:carbohydrate metabolic process"/>
    <property type="evidence" value="ECO:0007669"/>
    <property type="project" value="InterPro"/>
</dbReference>
<dbReference type="PANTHER" id="PTHR10587">
    <property type="entry name" value="GLYCOSYL TRANSFERASE-RELATED"/>
    <property type="match status" value="1"/>
</dbReference>
<name>A0AA41Z2E3_9HYPH</name>
<evidence type="ECO:0000256" key="7">
    <source>
        <dbReference type="SAM" id="MobiDB-lite"/>
    </source>
</evidence>
<protein>
    <recommendedName>
        <fullName evidence="3">Chitooligosaccharide deacetylase</fullName>
    </recommendedName>
    <alternativeName>
        <fullName evidence="6">Nodulation protein B</fullName>
    </alternativeName>
</protein>
<dbReference type="GO" id="GO:0016020">
    <property type="term" value="C:membrane"/>
    <property type="evidence" value="ECO:0007669"/>
    <property type="project" value="TreeGrafter"/>
</dbReference>
<evidence type="ECO:0000256" key="5">
    <source>
        <dbReference type="ARBA" id="ARBA00022801"/>
    </source>
</evidence>
<organism evidence="9 10">
    <name type="scientific">Lichenifustis flavocetrariae</name>
    <dbReference type="NCBI Taxonomy" id="2949735"/>
    <lineage>
        <taxon>Bacteria</taxon>
        <taxon>Pseudomonadati</taxon>
        <taxon>Pseudomonadota</taxon>
        <taxon>Alphaproteobacteria</taxon>
        <taxon>Hyphomicrobiales</taxon>
        <taxon>Lichenihabitantaceae</taxon>
        <taxon>Lichenifustis</taxon>
    </lineage>
</organism>
<evidence type="ECO:0000313" key="9">
    <source>
        <dbReference type="EMBL" id="MCW6509100.1"/>
    </source>
</evidence>
<dbReference type="InterPro" id="IPR011330">
    <property type="entry name" value="Glyco_hydro/deAcase_b/a-brl"/>
</dbReference>
<dbReference type="EMBL" id="JAMOIM010000008">
    <property type="protein sequence ID" value="MCW6509100.1"/>
    <property type="molecule type" value="Genomic_DNA"/>
</dbReference>
<accession>A0AA41Z2E3</accession>
<sequence>MTACLAASGRGMAAEAPPPCPTTSNTLGVSRVVTIGDQTALDLGLKTYPETLALADHEVVLTFDDGPVRATTPRVLAALAKECVHATFFLIGRNAAAEPSLVRQELAEGHTVGSHSFSHPDITLRGLTDAAARADIDQGIRAVNKAGYGSDDTTPRVPFFRYPGFADTAALDQWLASRHITVFGADLWASDWVPMTPARELALLMSRLEAAGRGIILLHDARAQTADMLPAFLARLRDEHFHLVHMVPGAGTTPIEPAPPGWQSQTEKTITAEWPKLVRLGAQSPMPH</sequence>
<reference evidence="9" key="1">
    <citation type="submission" date="2022-05" db="EMBL/GenBank/DDBJ databases">
        <authorList>
            <person name="Pankratov T."/>
        </authorList>
    </citation>
    <scope>NUCLEOTIDE SEQUENCE</scope>
    <source>
        <strain evidence="9">BP6-180914</strain>
    </source>
</reference>
<comment type="function">
    <text evidence="1">Is involved in generating a small heat-stable compound (Nod), an acylated oligomer of N-acetylglucosamine, that stimulates mitosis in various plant protoplasts.</text>
</comment>
<keyword evidence="10" id="KW-1185">Reference proteome</keyword>
<dbReference type="SUPFAM" id="SSF88713">
    <property type="entry name" value="Glycoside hydrolase/deacetylase"/>
    <property type="match status" value="1"/>
</dbReference>
<feature type="domain" description="NodB homology" evidence="8">
    <location>
        <begin position="57"/>
        <end position="244"/>
    </location>
</feature>
<dbReference type="Pfam" id="PF01522">
    <property type="entry name" value="Polysacc_deac_1"/>
    <property type="match status" value="1"/>
</dbReference>
<comment type="caution">
    <text evidence="9">The sequence shown here is derived from an EMBL/GenBank/DDBJ whole genome shotgun (WGS) entry which is preliminary data.</text>
</comment>
<dbReference type="GO" id="GO:0046872">
    <property type="term" value="F:metal ion binding"/>
    <property type="evidence" value="ECO:0007669"/>
    <property type="project" value="UniProtKB-KW"/>
</dbReference>
<proteinExistence type="inferred from homology"/>
<evidence type="ECO:0000256" key="3">
    <source>
        <dbReference type="ARBA" id="ARBA00020071"/>
    </source>
</evidence>
<dbReference type="InterPro" id="IPR002509">
    <property type="entry name" value="NODB_dom"/>
</dbReference>
<gene>
    <name evidence="9" type="ORF">M8523_13810</name>
</gene>
<dbReference type="PANTHER" id="PTHR10587:SF133">
    <property type="entry name" value="CHITIN DEACETYLASE 1-RELATED"/>
    <property type="match status" value="1"/>
</dbReference>